<evidence type="ECO:0000259" key="3">
    <source>
        <dbReference type="Pfam" id="PF13439"/>
    </source>
</evidence>
<dbReference type="AlphaFoldDB" id="A1ZXW6"/>
<evidence type="ECO:0000313" key="5">
    <source>
        <dbReference type="Proteomes" id="UP000004095"/>
    </source>
</evidence>
<keyword evidence="4" id="KW-0328">Glycosyltransferase</keyword>
<proteinExistence type="predicted"/>
<keyword evidence="5" id="KW-1185">Reference proteome</keyword>
<dbReference type="Proteomes" id="UP000004095">
    <property type="component" value="Unassembled WGS sequence"/>
</dbReference>
<reference evidence="4 5" key="1">
    <citation type="submission" date="2007-01" db="EMBL/GenBank/DDBJ databases">
        <authorList>
            <person name="Haygood M."/>
            <person name="Podell S."/>
            <person name="Anderson C."/>
            <person name="Hopkinson B."/>
            <person name="Roe K."/>
            <person name="Barbeau K."/>
            <person name="Gaasterland T."/>
            <person name="Ferriera S."/>
            <person name="Johnson J."/>
            <person name="Kravitz S."/>
            <person name="Beeson K."/>
            <person name="Sutton G."/>
            <person name="Rogers Y.-H."/>
            <person name="Friedman R."/>
            <person name="Frazier M."/>
            <person name="Venter J.C."/>
        </authorList>
    </citation>
    <scope>NUCLEOTIDE SEQUENCE [LARGE SCALE GENOMIC DNA]</scope>
    <source>
        <strain evidence="4 5">ATCC 23134</strain>
    </source>
</reference>
<comment type="caution">
    <text evidence="4">The sequence shown here is derived from an EMBL/GenBank/DDBJ whole genome shotgun (WGS) entry which is preliminary data.</text>
</comment>
<protein>
    <submittedName>
        <fullName evidence="4">Glycosyl transferase, group 1 family protein</fullName>
        <ecNumber evidence="4">2.4.1.-</ecNumber>
    </submittedName>
</protein>
<keyword evidence="1 4" id="KW-0808">Transferase</keyword>
<dbReference type="eggNOG" id="COG0438">
    <property type="taxonomic scope" value="Bacteria"/>
</dbReference>
<dbReference type="PANTHER" id="PTHR46401:SF2">
    <property type="entry name" value="GLYCOSYLTRANSFERASE WBBK-RELATED"/>
    <property type="match status" value="1"/>
</dbReference>
<dbReference type="InterPro" id="IPR001296">
    <property type="entry name" value="Glyco_trans_1"/>
</dbReference>
<dbReference type="RefSeq" id="WP_002704163.1">
    <property type="nucleotide sequence ID" value="NZ_AAWS01000061.1"/>
</dbReference>
<evidence type="ECO:0000256" key="1">
    <source>
        <dbReference type="ARBA" id="ARBA00022679"/>
    </source>
</evidence>
<dbReference type="GO" id="GO:0009103">
    <property type="term" value="P:lipopolysaccharide biosynthetic process"/>
    <property type="evidence" value="ECO:0007669"/>
    <property type="project" value="TreeGrafter"/>
</dbReference>
<name>A1ZXW6_MICM2</name>
<dbReference type="EMBL" id="AAWS01000061">
    <property type="protein sequence ID" value="EAY24795.1"/>
    <property type="molecule type" value="Genomic_DNA"/>
</dbReference>
<dbReference type="EC" id="2.4.1.-" evidence="4"/>
<dbReference type="InterPro" id="IPR028098">
    <property type="entry name" value="Glyco_trans_4-like_N"/>
</dbReference>
<dbReference type="OrthoDB" id="1220440at2"/>
<evidence type="ECO:0000313" key="4">
    <source>
        <dbReference type="EMBL" id="EAY24795.1"/>
    </source>
</evidence>
<feature type="domain" description="Glycosyl transferase family 1" evidence="2">
    <location>
        <begin position="223"/>
        <end position="381"/>
    </location>
</feature>
<organism evidence="4 5">
    <name type="scientific">Microscilla marina ATCC 23134</name>
    <dbReference type="NCBI Taxonomy" id="313606"/>
    <lineage>
        <taxon>Bacteria</taxon>
        <taxon>Pseudomonadati</taxon>
        <taxon>Bacteroidota</taxon>
        <taxon>Cytophagia</taxon>
        <taxon>Cytophagales</taxon>
        <taxon>Microscillaceae</taxon>
        <taxon>Microscilla</taxon>
    </lineage>
</organism>
<dbReference type="GO" id="GO:0016757">
    <property type="term" value="F:glycosyltransferase activity"/>
    <property type="evidence" value="ECO:0007669"/>
    <property type="project" value="UniProtKB-KW"/>
</dbReference>
<dbReference type="SUPFAM" id="SSF53756">
    <property type="entry name" value="UDP-Glycosyltransferase/glycogen phosphorylase"/>
    <property type="match status" value="1"/>
</dbReference>
<feature type="domain" description="Glycosyltransferase subfamily 4-like N-terminal" evidence="3">
    <location>
        <begin position="26"/>
        <end position="207"/>
    </location>
</feature>
<dbReference type="Pfam" id="PF00534">
    <property type="entry name" value="Glycos_transf_1"/>
    <property type="match status" value="1"/>
</dbReference>
<dbReference type="Pfam" id="PF13439">
    <property type="entry name" value="Glyco_transf_4"/>
    <property type="match status" value="1"/>
</dbReference>
<sequence length="405" mass="46321">MKILYLSYDGMTDPLGQSQVLPYLLELSKMGHQITLLSTEKEANFALRHQTIQNLLTEHQANHPEAAIDWQYITYTKKPPVLSTLKDIMQLRKKARQLHQQKQFDIIHCRSYVTSLIGLGMKKKYGTKFVFDMRGFWADERVDGGLWNLGNPLFRGVYNYFKKKEKQFLTAADYTISLTENAKQEIQNWPGFRQTKIEVIPCCVDTQLFDYNALPSPTMADPLKPITISYLGSIGTWYMLEEMLAFYQRLLKAAPAARFMFITTEPAEAIYQQAEKMELPAHQISVQKAERKQVPGLLAQSDVSIFFIKPYYSKKASSATKMGEILAMGIPIIANANVGDHDFLFEKYSCGVLVDGFDEALLDKAVAQIKEMQRIAPQDLRNVAIEYYSLKKGVNLYAKVYEQVK</sequence>
<dbReference type="Gene3D" id="3.40.50.2000">
    <property type="entry name" value="Glycogen Phosphorylase B"/>
    <property type="match status" value="2"/>
</dbReference>
<dbReference type="PANTHER" id="PTHR46401">
    <property type="entry name" value="GLYCOSYLTRANSFERASE WBBK-RELATED"/>
    <property type="match status" value="1"/>
</dbReference>
<evidence type="ECO:0000259" key="2">
    <source>
        <dbReference type="Pfam" id="PF00534"/>
    </source>
</evidence>
<gene>
    <name evidence="4" type="ORF">M23134_04578</name>
</gene>
<accession>A1ZXW6</accession>